<dbReference type="RefSeq" id="WP_203357355.1">
    <property type="nucleotide sequence ID" value="NZ_CP069127.1"/>
</dbReference>
<dbReference type="InterPro" id="IPR057336">
    <property type="entry name" value="GerAC_N"/>
</dbReference>
<evidence type="ECO:0000313" key="10">
    <source>
        <dbReference type="EMBL" id="QRG70382.1"/>
    </source>
</evidence>
<evidence type="ECO:0000259" key="9">
    <source>
        <dbReference type="Pfam" id="PF25198"/>
    </source>
</evidence>
<reference evidence="10 11" key="1">
    <citation type="submission" date="2021-01" db="EMBL/GenBank/DDBJ databases">
        <title>Identification of strong promoters based on the transcriptome of Brevibacillus choshinensis.</title>
        <authorList>
            <person name="Yao D."/>
            <person name="Zhang K."/>
            <person name="Wu J."/>
        </authorList>
    </citation>
    <scope>NUCLEOTIDE SEQUENCE [LARGE SCALE GENOMIC DNA]</scope>
    <source>
        <strain evidence="10 11">HPD31-SP3</strain>
    </source>
</reference>
<evidence type="ECO:0000256" key="7">
    <source>
        <dbReference type="ARBA" id="ARBA00023288"/>
    </source>
</evidence>
<protein>
    <submittedName>
        <fullName evidence="10">Ger(X)C family spore germination protein</fullName>
    </submittedName>
</protein>
<evidence type="ECO:0000259" key="8">
    <source>
        <dbReference type="Pfam" id="PF05504"/>
    </source>
</evidence>
<evidence type="ECO:0000256" key="6">
    <source>
        <dbReference type="ARBA" id="ARBA00023139"/>
    </source>
</evidence>
<dbReference type="Gene3D" id="3.30.300.210">
    <property type="entry name" value="Nutrient germinant receptor protein C, domain 3"/>
    <property type="match status" value="1"/>
</dbReference>
<sequence>MSTIRHWRTAALFFVAVLAFCGLTGCWSSVELNNRSFVRIIFLDKVKDGVEITLSFPLPNRLIPGQSGGTGELTGKPYTSITKTGHDIGEAYRFIQSDLSRTITFGQTSVVVIGKELAKAGISQILEFISREPRFHINTNLFIAPGKAKEVTTIPIIFERFPVDILLAYGNQLVTIDTTAKDCLVASYYGGDMIIPMLKIETKAIPSEKNEVQNWLGTDGAAIFKQGKLVHILTTYEMRGAMWILGKMRDAEISVNAPTDGKPLDFMINQSHSKIKPVIAGDQITMHIHCKADASLISSQSTLPLQDPEQIKKLERSLEELIKIRMTKAVERSQHAGADVFQFSSYLDWYAPSVWKEVAPRWRKMYRENVKVIPHVKITVKRLGTNKNPVHIHPTEPSTGG</sequence>
<evidence type="ECO:0000256" key="3">
    <source>
        <dbReference type="ARBA" id="ARBA00022544"/>
    </source>
</evidence>
<dbReference type="PROSITE" id="PS51257">
    <property type="entry name" value="PROKAR_LIPOPROTEIN"/>
    <property type="match status" value="1"/>
</dbReference>
<dbReference type="PANTHER" id="PTHR35789:SF1">
    <property type="entry name" value="SPORE GERMINATION PROTEIN B3"/>
    <property type="match status" value="1"/>
</dbReference>
<evidence type="ECO:0000313" key="11">
    <source>
        <dbReference type="Proteomes" id="UP000596248"/>
    </source>
</evidence>
<evidence type="ECO:0000256" key="1">
    <source>
        <dbReference type="ARBA" id="ARBA00004635"/>
    </source>
</evidence>
<dbReference type="PANTHER" id="PTHR35789">
    <property type="entry name" value="SPORE GERMINATION PROTEIN B3"/>
    <property type="match status" value="1"/>
</dbReference>
<dbReference type="Pfam" id="PF05504">
    <property type="entry name" value="Spore_GerAC"/>
    <property type="match status" value="1"/>
</dbReference>
<proteinExistence type="inferred from homology"/>
<keyword evidence="11" id="KW-1185">Reference proteome</keyword>
<evidence type="ECO:0000256" key="4">
    <source>
        <dbReference type="ARBA" id="ARBA00022729"/>
    </source>
</evidence>
<gene>
    <name evidence="10" type="ORF">JNE38_15480</name>
</gene>
<keyword evidence="3" id="KW-0309">Germination</keyword>
<accession>A0ABX7FX45</accession>
<dbReference type="NCBIfam" id="TIGR02887">
    <property type="entry name" value="spore_ger_x_C"/>
    <property type="match status" value="1"/>
</dbReference>
<dbReference type="EMBL" id="CP069127">
    <property type="protein sequence ID" value="QRG70382.1"/>
    <property type="molecule type" value="Genomic_DNA"/>
</dbReference>
<organism evidence="10 11">
    <name type="scientific">Brevibacillus choshinensis</name>
    <dbReference type="NCBI Taxonomy" id="54911"/>
    <lineage>
        <taxon>Bacteria</taxon>
        <taxon>Bacillati</taxon>
        <taxon>Bacillota</taxon>
        <taxon>Bacilli</taxon>
        <taxon>Bacillales</taxon>
        <taxon>Paenibacillaceae</taxon>
        <taxon>Brevibacillus</taxon>
    </lineage>
</organism>
<keyword evidence="6" id="KW-0564">Palmitate</keyword>
<keyword evidence="7" id="KW-0449">Lipoprotein</keyword>
<dbReference type="Pfam" id="PF25198">
    <property type="entry name" value="Spore_GerAC_N"/>
    <property type="match status" value="1"/>
</dbReference>
<keyword evidence="4" id="KW-0732">Signal</keyword>
<dbReference type="Proteomes" id="UP000596248">
    <property type="component" value="Chromosome"/>
</dbReference>
<dbReference type="InterPro" id="IPR046953">
    <property type="entry name" value="Spore_GerAC-like_C"/>
</dbReference>
<evidence type="ECO:0000256" key="2">
    <source>
        <dbReference type="ARBA" id="ARBA00007886"/>
    </source>
</evidence>
<feature type="domain" description="Spore germination protein N-terminal" evidence="9">
    <location>
        <begin position="29"/>
        <end position="200"/>
    </location>
</feature>
<dbReference type="InterPro" id="IPR038501">
    <property type="entry name" value="Spore_GerAC_C_sf"/>
</dbReference>
<name>A0ABX7FX45_BRECH</name>
<comment type="similarity">
    <text evidence="2">Belongs to the GerABKC lipoprotein family.</text>
</comment>
<dbReference type="InterPro" id="IPR008844">
    <property type="entry name" value="Spore_GerAC-like"/>
</dbReference>
<feature type="domain" description="Spore germination GerAC-like C-terminal" evidence="8">
    <location>
        <begin position="219"/>
        <end position="384"/>
    </location>
</feature>
<evidence type="ECO:0000256" key="5">
    <source>
        <dbReference type="ARBA" id="ARBA00023136"/>
    </source>
</evidence>
<comment type="subcellular location">
    <subcellularLocation>
        <location evidence="1">Membrane</location>
        <topology evidence="1">Lipid-anchor</topology>
    </subcellularLocation>
</comment>
<keyword evidence="5" id="KW-0472">Membrane</keyword>